<dbReference type="HOGENOM" id="CLU_186274_1_0_1"/>
<dbReference type="InParanoid" id="A0A0C3KPG7"/>
<dbReference type="Proteomes" id="UP000054217">
    <property type="component" value="Unassembled WGS sequence"/>
</dbReference>
<dbReference type="AlphaFoldDB" id="A0A0C3KPG7"/>
<keyword evidence="1" id="KW-0472">Membrane</keyword>
<feature type="domain" description="Distal membrane-arm assembly complex protein 1-like" evidence="2">
    <location>
        <begin position="2"/>
        <end position="46"/>
    </location>
</feature>
<organism evidence="3 4">
    <name type="scientific">Pisolithus tinctorius Marx 270</name>
    <dbReference type="NCBI Taxonomy" id="870435"/>
    <lineage>
        <taxon>Eukaryota</taxon>
        <taxon>Fungi</taxon>
        <taxon>Dikarya</taxon>
        <taxon>Basidiomycota</taxon>
        <taxon>Agaricomycotina</taxon>
        <taxon>Agaricomycetes</taxon>
        <taxon>Agaricomycetidae</taxon>
        <taxon>Boletales</taxon>
        <taxon>Sclerodermatineae</taxon>
        <taxon>Pisolithaceae</taxon>
        <taxon>Pisolithus</taxon>
    </lineage>
</organism>
<feature type="non-terminal residue" evidence="3">
    <location>
        <position position="1"/>
    </location>
</feature>
<dbReference type="InterPro" id="IPR028036">
    <property type="entry name" value="DMAC1-like_dom"/>
</dbReference>
<keyword evidence="1" id="KW-1133">Transmembrane helix</keyword>
<dbReference type="OrthoDB" id="6604875at2759"/>
<reference evidence="3 4" key="1">
    <citation type="submission" date="2014-04" db="EMBL/GenBank/DDBJ databases">
        <authorList>
            <consortium name="DOE Joint Genome Institute"/>
            <person name="Kuo A."/>
            <person name="Kohler A."/>
            <person name="Costa M.D."/>
            <person name="Nagy L.G."/>
            <person name="Floudas D."/>
            <person name="Copeland A."/>
            <person name="Barry K.W."/>
            <person name="Cichocki N."/>
            <person name="Veneault-Fourrey C."/>
            <person name="LaButti K."/>
            <person name="Lindquist E.A."/>
            <person name="Lipzen A."/>
            <person name="Lundell T."/>
            <person name="Morin E."/>
            <person name="Murat C."/>
            <person name="Sun H."/>
            <person name="Tunlid A."/>
            <person name="Henrissat B."/>
            <person name="Grigoriev I.V."/>
            <person name="Hibbett D.S."/>
            <person name="Martin F."/>
            <person name="Nordberg H.P."/>
            <person name="Cantor M.N."/>
            <person name="Hua S.X."/>
        </authorList>
    </citation>
    <scope>NUCLEOTIDE SEQUENCE [LARGE SCALE GENOMIC DNA]</scope>
    <source>
        <strain evidence="3 4">Marx 270</strain>
    </source>
</reference>
<feature type="non-terminal residue" evidence="3">
    <location>
        <position position="56"/>
    </location>
</feature>
<evidence type="ECO:0000313" key="4">
    <source>
        <dbReference type="Proteomes" id="UP000054217"/>
    </source>
</evidence>
<name>A0A0C3KPG7_PISTI</name>
<reference evidence="4" key="2">
    <citation type="submission" date="2015-01" db="EMBL/GenBank/DDBJ databases">
        <title>Evolutionary Origins and Diversification of the Mycorrhizal Mutualists.</title>
        <authorList>
            <consortium name="DOE Joint Genome Institute"/>
            <consortium name="Mycorrhizal Genomics Consortium"/>
            <person name="Kohler A."/>
            <person name="Kuo A."/>
            <person name="Nagy L.G."/>
            <person name="Floudas D."/>
            <person name="Copeland A."/>
            <person name="Barry K.W."/>
            <person name="Cichocki N."/>
            <person name="Veneault-Fourrey C."/>
            <person name="LaButti K."/>
            <person name="Lindquist E.A."/>
            <person name="Lipzen A."/>
            <person name="Lundell T."/>
            <person name="Morin E."/>
            <person name="Murat C."/>
            <person name="Riley R."/>
            <person name="Ohm R."/>
            <person name="Sun H."/>
            <person name="Tunlid A."/>
            <person name="Henrissat B."/>
            <person name="Grigoriev I.V."/>
            <person name="Hibbett D.S."/>
            <person name="Martin F."/>
        </authorList>
    </citation>
    <scope>NUCLEOTIDE SEQUENCE [LARGE SCALE GENOMIC DNA]</scope>
    <source>
        <strain evidence="4">Marx 270</strain>
    </source>
</reference>
<evidence type="ECO:0000313" key="3">
    <source>
        <dbReference type="EMBL" id="KIO11487.1"/>
    </source>
</evidence>
<sequence length="56" mass="5840">KDCLTCKIIGSTAFAATGLYALHASRASAPGSIIGKRIMGGVGICFLIGSVMRWHM</sequence>
<evidence type="ECO:0000256" key="1">
    <source>
        <dbReference type="SAM" id="Phobius"/>
    </source>
</evidence>
<keyword evidence="1" id="KW-0812">Transmembrane</keyword>
<accession>A0A0C3KPG7</accession>
<dbReference type="Pfam" id="PF15055">
    <property type="entry name" value="DMAC1_Dmo2"/>
    <property type="match status" value="1"/>
</dbReference>
<dbReference type="EMBL" id="KN831949">
    <property type="protein sequence ID" value="KIO11487.1"/>
    <property type="molecule type" value="Genomic_DNA"/>
</dbReference>
<protein>
    <recommendedName>
        <fullName evidence="2">Distal membrane-arm assembly complex protein 1-like domain-containing protein</fullName>
    </recommendedName>
</protein>
<keyword evidence="4" id="KW-1185">Reference proteome</keyword>
<gene>
    <name evidence="3" type="ORF">M404DRAFT_102941</name>
</gene>
<evidence type="ECO:0000259" key="2">
    <source>
        <dbReference type="Pfam" id="PF15055"/>
    </source>
</evidence>
<feature type="transmembrane region" description="Helical" evidence="1">
    <location>
        <begin position="38"/>
        <end position="55"/>
    </location>
</feature>
<proteinExistence type="predicted"/>